<keyword evidence="2" id="KW-0503">Monooxygenase</keyword>
<dbReference type="PROSITE" id="PS51725">
    <property type="entry name" value="ABM"/>
    <property type="match status" value="1"/>
</dbReference>
<proteinExistence type="predicted"/>
<keyword evidence="2" id="KW-0560">Oxidoreductase</keyword>
<dbReference type="InterPro" id="IPR050744">
    <property type="entry name" value="AI-2_Isomerase_LsrG"/>
</dbReference>
<dbReference type="OrthoDB" id="8452260at2"/>
<dbReference type="PANTHER" id="PTHR33336">
    <property type="entry name" value="QUINOL MONOOXYGENASE YGIN-RELATED"/>
    <property type="match status" value="1"/>
</dbReference>
<keyword evidence="3" id="KW-1185">Reference proteome</keyword>
<dbReference type="Pfam" id="PF03992">
    <property type="entry name" value="ABM"/>
    <property type="match status" value="1"/>
</dbReference>
<feature type="domain" description="ABM" evidence="1">
    <location>
        <begin position="2"/>
        <end position="90"/>
    </location>
</feature>
<sequence>MIFIVVKWRPKPEYVDNFPEKVAEFTEATRSEPGNLFFEWSRSLDDPGEYVLVEGFRDADAGGEHVNSKHFAAFVASAPALLSATPLIISQSVDADGWAPMGEITVGG</sequence>
<dbReference type="Proteomes" id="UP000254978">
    <property type="component" value="Unassembled WGS sequence"/>
</dbReference>
<dbReference type="SUPFAM" id="SSF54909">
    <property type="entry name" value="Dimeric alpha+beta barrel"/>
    <property type="match status" value="1"/>
</dbReference>
<accession>A0A378TK99</accession>
<evidence type="ECO:0000313" key="3">
    <source>
        <dbReference type="Proteomes" id="UP000254978"/>
    </source>
</evidence>
<name>A0A378TK99_9MYCO</name>
<dbReference type="InterPro" id="IPR007138">
    <property type="entry name" value="ABM_dom"/>
</dbReference>
<dbReference type="RefSeq" id="WP_115280210.1">
    <property type="nucleotide sequence ID" value="NZ_AP022600.1"/>
</dbReference>
<dbReference type="InterPro" id="IPR011008">
    <property type="entry name" value="Dimeric_a/b-barrel"/>
</dbReference>
<dbReference type="GO" id="GO:0004497">
    <property type="term" value="F:monooxygenase activity"/>
    <property type="evidence" value="ECO:0007669"/>
    <property type="project" value="UniProtKB-KW"/>
</dbReference>
<dbReference type="EMBL" id="UGQT01000001">
    <property type="protein sequence ID" value="STZ61218.1"/>
    <property type="molecule type" value="Genomic_DNA"/>
</dbReference>
<organism evidence="2 3">
    <name type="scientific">Mycolicibacterium tokaiense</name>
    <dbReference type="NCBI Taxonomy" id="39695"/>
    <lineage>
        <taxon>Bacteria</taxon>
        <taxon>Bacillati</taxon>
        <taxon>Actinomycetota</taxon>
        <taxon>Actinomycetes</taxon>
        <taxon>Mycobacteriales</taxon>
        <taxon>Mycobacteriaceae</taxon>
        <taxon>Mycolicibacterium</taxon>
    </lineage>
</organism>
<evidence type="ECO:0000313" key="2">
    <source>
        <dbReference type="EMBL" id="STZ61218.1"/>
    </source>
</evidence>
<evidence type="ECO:0000259" key="1">
    <source>
        <dbReference type="PROSITE" id="PS51725"/>
    </source>
</evidence>
<protein>
    <submittedName>
        <fullName evidence="2">Antibiotic biosynthesis monooxygenase</fullName>
        <ecNumber evidence="2">1.-.-.-</ecNumber>
    </submittedName>
</protein>
<gene>
    <name evidence="2" type="primary">ycnE</name>
    <name evidence="2" type="ORF">NCTC10821_04767</name>
</gene>
<reference evidence="2 3" key="1">
    <citation type="submission" date="2018-06" db="EMBL/GenBank/DDBJ databases">
        <authorList>
            <consortium name="Pathogen Informatics"/>
            <person name="Doyle S."/>
        </authorList>
    </citation>
    <scope>NUCLEOTIDE SEQUENCE [LARGE SCALE GENOMIC DNA]</scope>
    <source>
        <strain evidence="2 3">NCTC10821</strain>
    </source>
</reference>
<dbReference type="Gene3D" id="3.30.70.100">
    <property type="match status" value="1"/>
</dbReference>
<dbReference type="AlphaFoldDB" id="A0A378TK99"/>
<dbReference type="PANTHER" id="PTHR33336:SF3">
    <property type="entry name" value="ABM DOMAIN-CONTAINING PROTEIN"/>
    <property type="match status" value="1"/>
</dbReference>
<dbReference type="EC" id="1.-.-.-" evidence="2"/>